<dbReference type="Pfam" id="PF10694">
    <property type="entry name" value="DUF2500"/>
    <property type="match status" value="1"/>
</dbReference>
<feature type="transmembrane region" description="Helical" evidence="1">
    <location>
        <begin position="20"/>
        <end position="38"/>
    </location>
</feature>
<keyword evidence="1" id="KW-0472">Membrane</keyword>
<proteinExistence type="predicted"/>
<keyword evidence="1" id="KW-0812">Transmembrane</keyword>
<evidence type="ECO:0000313" key="3">
    <source>
        <dbReference type="Proteomes" id="UP001500339"/>
    </source>
</evidence>
<gene>
    <name evidence="2" type="ORF">GCM10008905_28980</name>
</gene>
<reference evidence="3" key="1">
    <citation type="journal article" date="2019" name="Int. J. Syst. Evol. Microbiol.">
        <title>The Global Catalogue of Microorganisms (GCM) 10K type strain sequencing project: providing services to taxonomists for standard genome sequencing and annotation.</title>
        <authorList>
            <consortium name="The Broad Institute Genomics Platform"/>
            <consortium name="The Broad Institute Genome Sequencing Center for Infectious Disease"/>
            <person name="Wu L."/>
            <person name="Ma J."/>
        </authorList>
    </citation>
    <scope>NUCLEOTIDE SEQUENCE [LARGE SCALE GENOMIC DNA]</scope>
    <source>
        <strain evidence="3">JCM 1405</strain>
    </source>
</reference>
<evidence type="ECO:0000256" key="1">
    <source>
        <dbReference type="SAM" id="Phobius"/>
    </source>
</evidence>
<dbReference type="RefSeq" id="WP_343770817.1">
    <property type="nucleotide sequence ID" value="NZ_BAAACF010000006.1"/>
</dbReference>
<dbReference type="Proteomes" id="UP001500339">
    <property type="component" value="Unassembled WGS sequence"/>
</dbReference>
<dbReference type="Gene3D" id="2.40.50.660">
    <property type="match status" value="1"/>
</dbReference>
<dbReference type="InterPro" id="IPR019635">
    <property type="entry name" value="DUF2500"/>
</dbReference>
<evidence type="ECO:0000313" key="2">
    <source>
        <dbReference type="EMBL" id="GAA0729231.1"/>
    </source>
</evidence>
<dbReference type="EMBL" id="BAAACF010000006">
    <property type="protein sequence ID" value="GAA0729231.1"/>
    <property type="molecule type" value="Genomic_DNA"/>
</dbReference>
<keyword evidence="1" id="KW-1133">Transmembrane helix</keyword>
<protein>
    <recommendedName>
        <fullName evidence="4">DUF2500 domain-containing protein</fullName>
    </recommendedName>
</protein>
<accession>A0ABP3UBA6</accession>
<organism evidence="2 3">
    <name type="scientific">Clostridium malenominatum</name>
    <dbReference type="NCBI Taxonomy" id="1539"/>
    <lineage>
        <taxon>Bacteria</taxon>
        <taxon>Bacillati</taxon>
        <taxon>Bacillota</taxon>
        <taxon>Clostridia</taxon>
        <taxon>Eubacteriales</taxon>
        <taxon>Clostridiaceae</taxon>
        <taxon>Clostridium</taxon>
    </lineage>
</organism>
<comment type="caution">
    <text evidence="2">The sequence shown here is derived from an EMBL/GenBank/DDBJ whole genome shotgun (WGS) entry which is preliminary data.</text>
</comment>
<sequence>MFPRDPFGGGFFGGMPPFFALFFMLFVIAFAFVIISSIKSYVKNSNSPIISVEAKVIGKRADVSNHVHHDNDNHTHHHSSTTYYITFQTEHGERLELSLSGRIYGQLIEGDTGMLTYQGSWFKDFQRKTTESFSNNNNEYKEY</sequence>
<evidence type="ECO:0008006" key="4">
    <source>
        <dbReference type="Google" id="ProtNLM"/>
    </source>
</evidence>
<name>A0ABP3UBA6_9CLOT</name>
<keyword evidence="3" id="KW-1185">Reference proteome</keyword>